<dbReference type="PANTHER" id="PTHR43825:SF3">
    <property type="entry name" value="PYRUVATE DEHYDROGENASE E1 COMPONENT"/>
    <property type="match status" value="1"/>
</dbReference>
<evidence type="ECO:0000259" key="13">
    <source>
        <dbReference type="Pfam" id="PF22613"/>
    </source>
</evidence>
<reference evidence="14 15" key="1">
    <citation type="submission" date="2019-01" db="EMBL/GenBank/DDBJ databases">
        <title>Novel species of Nocardioides.</title>
        <authorList>
            <person name="Liu Q."/>
            <person name="Xin Y.-H."/>
        </authorList>
    </citation>
    <scope>NUCLEOTIDE SEQUENCE [LARGE SCALE GENOMIC DNA]</scope>
    <source>
        <strain evidence="14 15">HLT3-15</strain>
    </source>
</reference>
<comment type="catalytic activity">
    <reaction evidence="7 8">
        <text>N(6)-[(R)-lipoyl]-L-lysyl-[protein] + pyruvate + H(+) = N(6)-[(R)-S(8)-acetyldihydrolipoyl]-L-lysyl-[protein] + CO2</text>
        <dbReference type="Rhea" id="RHEA:19189"/>
        <dbReference type="Rhea" id="RHEA-COMP:10474"/>
        <dbReference type="Rhea" id="RHEA-COMP:10478"/>
        <dbReference type="ChEBI" id="CHEBI:15361"/>
        <dbReference type="ChEBI" id="CHEBI:15378"/>
        <dbReference type="ChEBI" id="CHEBI:16526"/>
        <dbReference type="ChEBI" id="CHEBI:83099"/>
        <dbReference type="ChEBI" id="CHEBI:83111"/>
        <dbReference type="EC" id="1.2.4.1"/>
    </reaction>
</comment>
<dbReference type="InterPro" id="IPR005474">
    <property type="entry name" value="Transketolase_N"/>
</dbReference>
<proteinExistence type="predicted"/>
<keyword evidence="5 8" id="KW-0786">Thiamine pyrophosphate</keyword>
<feature type="binding site" evidence="9">
    <location>
        <position position="294"/>
    </location>
    <ligand>
        <name>Mg(2+)</name>
        <dbReference type="ChEBI" id="CHEBI:18420"/>
    </ligand>
</feature>
<evidence type="ECO:0000256" key="5">
    <source>
        <dbReference type="ARBA" id="ARBA00023052"/>
    </source>
</evidence>
<keyword evidence="9" id="KW-0460">Magnesium</keyword>
<name>A0A4Q2RLA4_9ACTN</name>
<organism evidence="14 15">
    <name type="scientific">Nocardioides glacieisoli</name>
    <dbReference type="NCBI Taxonomy" id="1168730"/>
    <lineage>
        <taxon>Bacteria</taxon>
        <taxon>Bacillati</taxon>
        <taxon>Actinomycetota</taxon>
        <taxon>Actinomycetes</taxon>
        <taxon>Propionibacteriales</taxon>
        <taxon>Nocardioidaceae</taxon>
        <taxon>Nocardioides</taxon>
    </lineage>
</organism>
<protein>
    <recommendedName>
        <fullName evidence="3 8">Pyruvate dehydrogenase E1 component</fullName>
        <ecNumber evidence="2 8">1.2.4.1</ecNumber>
    </recommendedName>
</protein>
<feature type="binding site" evidence="9">
    <location>
        <position position="292"/>
    </location>
    <ligand>
        <name>Mg(2+)</name>
        <dbReference type="ChEBI" id="CHEBI:18420"/>
    </ligand>
</feature>
<evidence type="ECO:0000256" key="8">
    <source>
        <dbReference type="PIRNR" id="PIRNR000156"/>
    </source>
</evidence>
<dbReference type="InterPro" id="IPR009014">
    <property type="entry name" value="Transketo_C/PFOR_II"/>
</dbReference>
<dbReference type="Gene3D" id="3.40.50.920">
    <property type="match status" value="1"/>
</dbReference>
<feature type="domain" description="Transketolase-like C-terminal" evidence="13">
    <location>
        <begin position="756"/>
        <end position="889"/>
    </location>
</feature>
<sequence>MSDAEKPSTSTPDQAPAKVSVIHEGLPTQLPDIDPDETQEWLASFDAMLDDRGRDRARYVMLRLLERAREKQVGVPALRSTDYINTIPPEREPWFPGDEETERRIRAFIRWNAAVMVSSANRKGLEVGGHIATYQSSASLYEVGFNHFFRGKDAETADGSVGGDQIFIQGHGSPGVYARAFLEGRLSEQQLYRFRQEVQHGKGAGLPSYPHPRLMPDFWEFPTVSMGLTAINSIYQARFNRYLDNRGIKDTDQQRVWAFMGDGEMAEPESLGAIRVAAREELDNLTWIINCNLQQLDGPVTGNGKIIQELESNFRGAGWNVIKVVWGREWDALLARDVDGVLVNRMNSTPDGQFQTYSTEDGAYVREHFFGSDPRLRKMVEHMSDSQIEKLPRGGHDYRKVYAAFDAATKHTGQPTVILAHTIKGWTIDALEGKNATHQMKKLTLPDLKKFRDRLYLPISDRDLEESYEKTGGAPFFHPGADSPEIEYMLERRKALGGSVPRRVNRATALKLPGDEVYSELKQGSGKNKFATTMAVVRLLRDWMKDPEIGDRLVPIAPDEYRTFGMDSMFPSAKVYNPGGQQYESVDRKMLLSYKESAQGQMLHEGISEAGAMASATAAGSAYTTHGEHMIPFYIFYSMFGFQRTGDSIWAMADQLARGFLIGATAGRTTLTGEGLQHADGHSPLLAATNPAIVHYDPAFSYEISHIMQDGLERMYGTGGPDGDGENVIYYLTVYNEPVSMPAEPSDVDREGILRGIHQVSTAEGEGPRVQLMASGVGYPWIDEAARILAEDWGVQSDLWSVTSWNELARDGAAAEQWNLLNPGEEKRTAYVSDKLAGAPGPVVAVSDYMRAVPLQIARWVPQDYRVLGADGFGFADTRPAARRFFHIDAVSVVVQALQALADAGEIDVAKVIEASERYKIDDPTATKDIKQEGGDA</sequence>
<dbReference type="NCBIfam" id="TIGR00759">
    <property type="entry name" value="aceE"/>
    <property type="match status" value="1"/>
</dbReference>
<evidence type="ECO:0000259" key="11">
    <source>
        <dbReference type="Pfam" id="PF00456"/>
    </source>
</evidence>
<dbReference type="InterPro" id="IPR035807">
    <property type="entry name" value="PDC_E1_N"/>
</dbReference>
<dbReference type="EMBL" id="SDWS01000016">
    <property type="protein sequence ID" value="RYB88359.1"/>
    <property type="molecule type" value="Genomic_DNA"/>
</dbReference>
<evidence type="ECO:0000313" key="14">
    <source>
        <dbReference type="EMBL" id="RYB88359.1"/>
    </source>
</evidence>
<feature type="domain" description="Pyruvate dehydrogenase E1 component middle" evidence="12">
    <location>
        <begin position="516"/>
        <end position="739"/>
    </location>
</feature>
<dbReference type="Proteomes" id="UP000291838">
    <property type="component" value="Unassembled WGS sequence"/>
</dbReference>
<dbReference type="Pfam" id="PF22613">
    <property type="entry name" value="Transketolase_C_1"/>
    <property type="match status" value="1"/>
</dbReference>
<dbReference type="AlphaFoldDB" id="A0A4Q2RLA4"/>
<dbReference type="SUPFAM" id="SSF52518">
    <property type="entry name" value="Thiamin diphosphate-binding fold (THDP-binding)"/>
    <property type="match status" value="2"/>
</dbReference>
<dbReference type="Gene3D" id="3.40.50.970">
    <property type="match status" value="2"/>
</dbReference>
<evidence type="ECO:0000256" key="6">
    <source>
        <dbReference type="ARBA" id="ARBA00023317"/>
    </source>
</evidence>
<dbReference type="OrthoDB" id="9759664at2"/>
<dbReference type="InterPro" id="IPR055152">
    <property type="entry name" value="Transketolase-like_C_2"/>
</dbReference>
<evidence type="ECO:0000256" key="4">
    <source>
        <dbReference type="ARBA" id="ARBA00023002"/>
    </source>
</evidence>
<evidence type="ECO:0000256" key="7">
    <source>
        <dbReference type="ARBA" id="ARBA00051231"/>
    </source>
</evidence>
<keyword evidence="4 8" id="KW-0560">Oxidoreductase</keyword>
<dbReference type="RefSeq" id="WP_129479680.1">
    <property type="nucleotide sequence ID" value="NZ_SDWS01000016.1"/>
</dbReference>
<evidence type="ECO:0000256" key="1">
    <source>
        <dbReference type="ARBA" id="ARBA00001964"/>
    </source>
</evidence>
<keyword evidence="15" id="KW-1185">Reference proteome</keyword>
<evidence type="ECO:0000259" key="12">
    <source>
        <dbReference type="Pfam" id="PF17831"/>
    </source>
</evidence>
<feature type="region of interest" description="Disordered" evidence="10">
    <location>
        <begin position="1"/>
        <end position="20"/>
    </location>
</feature>
<dbReference type="PANTHER" id="PTHR43825">
    <property type="entry name" value="PYRUVATE DEHYDROGENASE E1 COMPONENT"/>
    <property type="match status" value="1"/>
</dbReference>
<gene>
    <name evidence="14" type="primary">aceE</name>
    <name evidence="14" type="ORF">EUA06_21650</name>
</gene>
<dbReference type="GO" id="GO:0000287">
    <property type="term" value="F:magnesium ion binding"/>
    <property type="evidence" value="ECO:0007669"/>
    <property type="project" value="UniProtKB-ARBA"/>
</dbReference>
<comment type="function">
    <text evidence="8">Component of the pyruvate dehydrogenase (PDH) complex, that catalyzes the overall conversion of pyruvate to acetyl-CoA and CO(2).</text>
</comment>
<dbReference type="CDD" id="cd02017">
    <property type="entry name" value="TPP_E1_EcPDC_like"/>
    <property type="match status" value="1"/>
</dbReference>
<dbReference type="PIRSF" id="PIRSF000156">
    <property type="entry name" value="Pyruvate_dh_E1"/>
    <property type="match status" value="1"/>
</dbReference>
<dbReference type="InterPro" id="IPR051157">
    <property type="entry name" value="PDH/Transketolase"/>
</dbReference>
<keyword evidence="6 8" id="KW-0670">Pyruvate</keyword>
<keyword evidence="9" id="KW-0479">Metal-binding</keyword>
<dbReference type="EC" id="1.2.4.1" evidence="2 8"/>
<comment type="cofactor">
    <cofactor evidence="1 8">
        <name>thiamine diphosphate</name>
        <dbReference type="ChEBI" id="CHEBI:58937"/>
    </cofactor>
</comment>
<dbReference type="GO" id="GO:0004739">
    <property type="term" value="F:pyruvate dehydrogenase (acetyl-transferring) activity"/>
    <property type="evidence" value="ECO:0007669"/>
    <property type="project" value="UniProtKB-EC"/>
</dbReference>
<dbReference type="Pfam" id="PF00456">
    <property type="entry name" value="Transketolase_N"/>
    <property type="match status" value="1"/>
</dbReference>
<comment type="cofactor">
    <cofactor evidence="9">
        <name>Mg(2+)</name>
        <dbReference type="ChEBI" id="CHEBI:18420"/>
    </cofactor>
</comment>
<feature type="domain" description="Transketolase N-terminal" evidence="11">
    <location>
        <begin position="166"/>
        <end position="329"/>
    </location>
</feature>
<dbReference type="InterPro" id="IPR004660">
    <property type="entry name" value="PDH_E1"/>
</dbReference>
<dbReference type="InterPro" id="IPR041621">
    <property type="entry name" value="PDH_E1_M"/>
</dbReference>
<dbReference type="SUPFAM" id="SSF52922">
    <property type="entry name" value="TK C-terminal domain-like"/>
    <property type="match status" value="1"/>
</dbReference>
<evidence type="ECO:0000256" key="9">
    <source>
        <dbReference type="PIRSR" id="PIRSR000156-1"/>
    </source>
</evidence>
<evidence type="ECO:0000256" key="10">
    <source>
        <dbReference type="SAM" id="MobiDB-lite"/>
    </source>
</evidence>
<evidence type="ECO:0000256" key="2">
    <source>
        <dbReference type="ARBA" id="ARBA00012281"/>
    </source>
</evidence>
<dbReference type="FunFam" id="3.40.50.970:FF:000011">
    <property type="entry name" value="Pyruvate dehydrogenase E1 component"/>
    <property type="match status" value="1"/>
</dbReference>
<feature type="binding site" evidence="9">
    <location>
        <position position="262"/>
    </location>
    <ligand>
        <name>Mg(2+)</name>
        <dbReference type="ChEBI" id="CHEBI:18420"/>
    </ligand>
</feature>
<dbReference type="InterPro" id="IPR029061">
    <property type="entry name" value="THDP-binding"/>
</dbReference>
<evidence type="ECO:0000313" key="15">
    <source>
        <dbReference type="Proteomes" id="UP000291838"/>
    </source>
</evidence>
<dbReference type="Pfam" id="PF17831">
    <property type="entry name" value="PDH_E1_M"/>
    <property type="match status" value="1"/>
</dbReference>
<comment type="caution">
    <text evidence="14">The sequence shown here is derived from an EMBL/GenBank/DDBJ whole genome shotgun (WGS) entry which is preliminary data.</text>
</comment>
<accession>A0A4Q2RLA4</accession>
<evidence type="ECO:0000256" key="3">
    <source>
        <dbReference type="ARBA" id="ARBA00017172"/>
    </source>
</evidence>